<feature type="region of interest" description="Disordered" evidence="1">
    <location>
        <begin position="19"/>
        <end position="86"/>
    </location>
</feature>
<sequence length="86" mass="10037">MGRLADKDPRSTLVALCRSEPLSTKSPFNQRAGTPSPEGRRHRYSHARRIPGSSRPGHDFRYVWSREEGVTTRHRRETKQRTEEKH</sequence>
<protein>
    <submittedName>
        <fullName evidence="2">Uncharacterized protein</fullName>
    </submittedName>
</protein>
<dbReference type="AlphaFoldDB" id="A0A4Z2GNC7"/>
<dbReference type="EMBL" id="SRLO01000475">
    <property type="protein sequence ID" value="TNN54761.1"/>
    <property type="molecule type" value="Genomic_DNA"/>
</dbReference>
<evidence type="ECO:0000256" key="1">
    <source>
        <dbReference type="SAM" id="MobiDB-lite"/>
    </source>
</evidence>
<feature type="compositionally biased region" description="Polar residues" evidence="1">
    <location>
        <begin position="21"/>
        <end position="33"/>
    </location>
</feature>
<feature type="compositionally biased region" description="Basic residues" evidence="1">
    <location>
        <begin position="40"/>
        <end position="49"/>
    </location>
</feature>
<evidence type="ECO:0000313" key="3">
    <source>
        <dbReference type="Proteomes" id="UP000314294"/>
    </source>
</evidence>
<keyword evidence="3" id="KW-1185">Reference proteome</keyword>
<dbReference type="Proteomes" id="UP000314294">
    <property type="component" value="Unassembled WGS sequence"/>
</dbReference>
<comment type="caution">
    <text evidence="2">The sequence shown here is derived from an EMBL/GenBank/DDBJ whole genome shotgun (WGS) entry which is preliminary data.</text>
</comment>
<gene>
    <name evidence="2" type="ORF">EYF80_035044</name>
</gene>
<accession>A0A4Z2GNC7</accession>
<organism evidence="2 3">
    <name type="scientific">Liparis tanakae</name>
    <name type="common">Tanaka's snailfish</name>
    <dbReference type="NCBI Taxonomy" id="230148"/>
    <lineage>
        <taxon>Eukaryota</taxon>
        <taxon>Metazoa</taxon>
        <taxon>Chordata</taxon>
        <taxon>Craniata</taxon>
        <taxon>Vertebrata</taxon>
        <taxon>Euteleostomi</taxon>
        <taxon>Actinopterygii</taxon>
        <taxon>Neopterygii</taxon>
        <taxon>Teleostei</taxon>
        <taxon>Neoteleostei</taxon>
        <taxon>Acanthomorphata</taxon>
        <taxon>Eupercaria</taxon>
        <taxon>Perciformes</taxon>
        <taxon>Cottioidei</taxon>
        <taxon>Cottales</taxon>
        <taxon>Liparidae</taxon>
        <taxon>Liparis</taxon>
    </lineage>
</organism>
<reference evidence="2 3" key="1">
    <citation type="submission" date="2019-03" db="EMBL/GenBank/DDBJ databases">
        <title>First draft genome of Liparis tanakae, snailfish: a comprehensive survey of snailfish specific genes.</title>
        <authorList>
            <person name="Kim W."/>
            <person name="Song I."/>
            <person name="Jeong J.-H."/>
            <person name="Kim D."/>
            <person name="Kim S."/>
            <person name="Ryu S."/>
            <person name="Song J.Y."/>
            <person name="Lee S.K."/>
        </authorList>
    </citation>
    <scope>NUCLEOTIDE SEQUENCE [LARGE SCALE GENOMIC DNA]</scope>
    <source>
        <tissue evidence="2">Muscle</tissue>
    </source>
</reference>
<proteinExistence type="predicted"/>
<evidence type="ECO:0000313" key="2">
    <source>
        <dbReference type="EMBL" id="TNN54761.1"/>
    </source>
</evidence>
<name>A0A4Z2GNC7_9TELE</name>
<feature type="compositionally biased region" description="Basic and acidic residues" evidence="1">
    <location>
        <begin position="56"/>
        <end position="71"/>
    </location>
</feature>